<evidence type="ECO:0000313" key="3">
    <source>
        <dbReference type="Proteomes" id="UP000828390"/>
    </source>
</evidence>
<gene>
    <name evidence="2" type="ORF">DPMN_109510</name>
</gene>
<reference evidence="2" key="2">
    <citation type="submission" date="2020-11" db="EMBL/GenBank/DDBJ databases">
        <authorList>
            <person name="McCartney M.A."/>
            <person name="Auch B."/>
            <person name="Kono T."/>
            <person name="Mallez S."/>
            <person name="Becker A."/>
            <person name="Gohl D.M."/>
            <person name="Silverstein K.A.T."/>
            <person name="Koren S."/>
            <person name="Bechman K.B."/>
            <person name="Herman A."/>
            <person name="Abrahante J.E."/>
            <person name="Garbe J."/>
        </authorList>
    </citation>
    <scope>NUCLEOTIDE SEQUENCE</scope>
    <source>
        <strain evidence="2">Duluth1</strain>
        <tissue evidence="2">Whole animal</tissue>
    </source>
</reference>
<accession>A0A9D4KAV6</accession>
<evidence type="ECO:0000313" key="2">
    <source>
        <dbReference type="EMBL" id="KAH3836140.1"/>
    </source>
</evidence>
<protein>
    <submittedName>
        <fullName evidence="2">Uncharacterized protein</fullName>
    </submittedName>
</protein>
<proteinExistence type="predicted"/>
<reference evidence="2" key="1">
    <citation type="journal article" date="2019" name="bioRxiv">
        <title>The Genome of the Zebra Mussel, Dreissena polymorpha: A Resource for Invasive Species Research.</title>
        <authorList>
            <person name="McCartney M.A."/>
            <person name="Auch B."/>
            <person name="Kono T."/>
            <person name="Mallez S."/>
            <person name="Zhang Y."/>
            <person name="Obille A."/>
            <person name="Becker A."/>
            <person name="Abrahante J.E."/>
            <person name="Garbe J."/>
            <person name="Badalamenti J.P."/>
            <person name="Herman A."/>
            <person name="Mangelson H."/>
            <person name="Liachko I."/>
            <person name="Sullivan S."/>
            <person name="Sone E.D."/>
            <person name="Koren S."/>
            <person name="Silverstein K.A.T."/>
            <person name="Beckman K.B."/>
            <person name="Gohl D.M."/>
        </authorList>
    </citation>
    <scope>NUCLEOTIDE SEQUENCE</scope>
    <source>
        <strain evidence="2">Duluth1</strain>
        <tissue evidence="2">Whole animal</tissue>
    </source>
</reference>
<feature type="region of interest" description="Disordered" evidence="1">
    <location>
        <begin position="1"/>
        <end position="53"/>
    </location>
</feature>
<dbReference type="EMBL" id="JAIWYP010000004">
    <property type="protein sequence ID" value="KAH3836140.1"/>
    <property type="molecule type" value="Genomic_DNA"/>
</dbReference>
<keyword evidence="3" id="KW-1185">Reference proteome</keyword>
<dbReference type="Proteomes" id="UP000828390">
    <property type="component" value="Unassembled WGS sequence"/>
</dbReference>
<name>A0A9D4KAV6_DREPO</name>
<evidence type="ECO:0000256" key="1">
    <source>
        <dbReference type="SAM" id="MobiDB-lite"/>
    </source>
</evidence>
<comment type="caution">
    <text evidence="2">The sequence shown here is derived from an EMBL/GenBank/DDBJ whole genome shotgun (WGS) entry which is preliminary data.</text>
</comment>
<organism evidence="2 3">
    <name type="scientific">Dreissena polymorpha</name>
    <name type="common">Zebra mussel</name>
    <name type="synonym">Mytilus polymorpha</name>
    <dbReference type="NCBI Taxonomy" id="45954"/>
    <lineage>
        <taxon>Eukaryota</taxon>
        <taxon>Metazoa</taxon>
        <taxon>Spiralia</taxon>
        <taxon>Lophotrochozoa</taxon>
        <taxon>Mollusca</taxon>
        <taxon>Bivalvia</taxon>
        <taxon>Autobranchia</taxon>
        <taxon>Heteroconchia</taxon>
        <taxon>Euheterodonta</taxon>
        <taxon>Imparidentia</taxon>
        <taxon>Neoheterodontei</taxon>
        <taxon>Myida</taxon>
        <taxon>Dreissenoidea</taxon>
        <taxon>Dreissenidae</taxon>
        <taxon>Dreissena</taxon>
    </lineage>
</organism>
<feature type="compositionally biased region" description="Basic and acidic residues" evidence="1">
    <location>
        <begin position="12"/>
        <end position="37"/>
    </location>
</feature>
<dbReference type="AlphaFoldDB" id="A0A9D4KAV6"/>
<sequence length="145" mass="16389">MINDNSNFTEVDIEKQEESLYDDSNKDEGAIKAKNTDIEEEHETTTNKKFKQKGQLTVSKAAGPSIEQITVLKGGLENHFEQNPYRLYTVLNCVNNVRNFYENTDPNVKAIKAMLKGKKALANSVDPDETPHEAASHQGLRYFLK</sequence>